<proteinExistence type="predicted"/>
<dbReference type="Pfam" id="PF01425">
    <property type="entry name" value="Amidase"/>
    <property type="match status" value="1"/>
</dbReference>
<dbReference type="PANTHER" id="PTHR11895">
    <property type="entry name" value="TRANSAMIDASE"/>
    <property type="match status" value="1"/>
</dbReference>
<gene>
    <name evidence="2" type="ORF">AVDCRST_MAG90-488</name>
</gene>
<name>A0A6J4KQ63_9HYPH</name>
<evidence type="ECO:0000259" key="1">
    <source>
        <dbReference type="Pfam" id="PF01425"/>
    </source>
</evidence>
<dbReference type="Gene3D" id="3.90.1300.10">
    <property type="entry name" value="Amidase signature (AS) domain"/>
    <property type="match status" value="1"/>
</dbReference>
<dbReference type="InterPro" id="IPR000120">
    <property type="entry name" value="Amidase"/>
</dbReference>
<evidence type="ECO:0000313" key="2">
    <source>
        <dbReference type="EMBL" id="CAA9311901.1"/>
    </source>
</evidence>
<dbReference type="InterPro" id="IPR036928">
    <property type="entry name" value="AS_sf"/>
</dbReference>
<dbReference type="EMBL" id="CADCUC010000093">
    <property type="protein sequence ID" value="CAA9311901.1"/>
    <property type="molecule type" value="Genomic_DNA"/>
</dbReference>
<dbReference type="SUPFAM" id="SSF75304">
    <property type="entry name" value="Amidase signature (AS) enzymes"/>
    <property type="match status" value="1"/>
</dbReference>
<dbReference type="GO" id="GO:0003824">
    <property type="term" value="F:catalytic activity"/>
    <property type="evidence" value="ECO:0007669"/>
    <property type="project" value="InterPro"/>
</dbReference>
<protein>
    <submittedName>
        <fullName evidence="2">Putative amidase Psyr_2260</fullName>
    </submittedName>
</protein>
<dbReference type="PANTHER" id="PTHR11895:SF76">
    <property type="entry name" value="INDOLEACETAMIDE HYDROLASE"/>
    <property type="match status" value="1"/>
</dbReference>
<feature type="non-terminal residue" evidence="2">
    <location>
        <position position="439"/>
    </location>
</feature>
<reference evidence="2" key="1">
    <citation type="submission" date="2020-02" db="EMBL/GenBank/DDBJ databases">
        <authorList>
            <person name="Meier V. D."/>
        </authorList>
    </citation>
    <scope>NUCLEOTIDE SEQUENCE</scope>
    <source>
        <strain evidence="2">AVDCRST_MAG90</strain>
    </source>
</reference>
<organism evidence="2">
    <name type="scientific">uncultured Microvirga sp</name>
    <dbReference type="NCBI Taxonomy" id="412392"/>
    <lineage>
        <taxon>Bacteria</taxon>
        <taxon>Pseudomonadati</taxon>
        <taxon>Pseudomonadota</taxon>
        <taxon>Alphaproteobacteria</taxon>
        <taxon>Hyphomicrobiales</taxon>
        <taxon>Methylobacteriaceae</taxon>
        <taxon>Microvirga</taxon>
        <taxon>environmental samples</taxon>
    </lineage>
</organism>
<sequence length="439" mass="47257">MLQGDGLLARSAVELRRCIATREISPVELLEATIERIERLNPSVNAIAATGYDRARYEAKAAEAAALAGEPLGPLHGLPTGIKDLQETEGLLTTFGSPLHRGFVPERDAAMVGLVRQAGAIVVAKTNVPEFGAGANTRNPVWGATGNPFDPRLNAGGSSGGSAAALACDMLPICTGSDTGGSLRMPAAICGVVGFRPSPGLVPMDARALGWTPISVVGPMGRSVADTRLLFSAQIGMDDREPLGYPLDPASVAAARDIDLGRLRVAWTLDFGQCPVSAEYRELMRERVAALRHVFAACDEVAFDFGEADRCFDVIRAQNFVARYKSAYDKDPASLGPNVRANYEMGAAMSLADAAWAHTEQTRIFRRFQTVFRDYDLVLSPAVPVTPFPWTELYLESLEGVRLRNYYHWLSLAYYVTLVTNPAIALPCGVDRQGKPFGL</sequence>
<dbReference type="AlphaFoldDB" id="A0A6J4KQ63"/>
<feature type="domain" description="Amidase" evidence="1">
    <location>
        <begin position="28"/>
        <end position="439"/>
    </location>
</feature>
<accession>A0A6J4KQ63</accession>
<dbReference type="InterPro" id="IPR023631">
    <property type="entry name" value="Amidase_dom"/>
</dbReference>